<dbReference type="GeneID" id="18244127"/>
<dbReference type="InParanoid" id="F4P9E1"/>
<evidence type="ECO:0000313" key="2">
    <source>
        <dbReference type="EMBL" id="EGF78210.1"/>
    </source>
</evidence>
<feature type="region of interest" description="Disordered" evidence="1">
    <location>
        <begin position="1"/>
        <end position="31"/>
    </location>
</feature>
<accession>F4P9E1</accession>
<dbReference type="Proteomes" id="UP000007241">
    <property type="component" value="Unassembled WGS sequence"/>
</dbReference>
<name>F4P9E1_BATDJ</name>
<organism evidence="2 3">
    <name type="scientific">Batrachochytrium dendrobatidis (strain JAM81 / FGSC 10211)</name>
    <name type="common">Frog chytrid fungus</name>
    <dbReference type="NCBI Taxonomy" id="684364"/>
    <lineage>
        <taxon>Eukaryota</taxon>
        <taxon>Fungi</taxon>
        <taxon>Fungi incertae sedis</taxon>
        <taxon>Chytridiomycota</taxon>
        <taxon>Chytridiomycota incertae sedis</taxon>
        <taxon>Chytridiomycetes</taxon>
        <taxon>Rhizophydiales</taxon>
        <taxon>Rhizophydiales incertae sedis</taxon>
        <taxon>Batrachochytrium</taxon>
    </lineage>
</organism>
<reference evidence="2 3" key="1">
    <citation type="submission" date="2009-12" db="EMBL/GenBank/DDBJ databases">
        <title>The draft genome of Batrachochytrium dendrobatidis.</title>
        <authorList>
            <consortium name="US DOE Joint Genome Institute (JGI-PGF)"/>
            <person name="Kuo A."/>
            <person name="Salamov A."/>
            <person name="Schmutz J."/>
            <person name="Lucas S."/>
            <person name="Pitluck S."/>
            <person name="Rosenblum E."/>
            <person name="Stajich J."/>
            <person name="Eisen M."/>
            <person name="Grigoriev I.V."/>
        </authorList>
    </citation>
    <scope>NUCLEOTIDE SEQUENCE [LARGE SCALE GENOMIC DNA]</scope>
    <source>
        <strain evidence="3">JAM81 / FGSC 10211</strain>
    </source>
</reference>
<dbReference type="HOGENOM" id="CLU_525778_0_0_1"/>
<dbReference type="OrthoDB" id="10608254at2759"/>
<gene>
    <name evidence="2" type="ORF">BATDEDRAFT_91057</name>
</gene>
<evidence type="ECO:0000313" key="3">
    <source>
        <dbReference type="Proteomes" id="UP000007241"/>
    </source>
</evidence>
<keyword evidence="3" id="KW-1185">Reference proteome</keyword>
<sequence length="518" mass="59235">MEHQLNISQPTNQNFNPTDTNPQHLSPSSHSSTLQIASIPECIDPLFKSELDPALMKSTDIKALVASIRSLDLDVFTSVSKLLSKRLPKGCRISTTDMSCLVTMVNTLNEHIQSWNELTSKTRVDEKEDSINTSLYSITENAACQQSYNNIISVVIQIKTMMEHLCSILFVPSCYAATDTEAIRKYGVREKYRHIALHLFNDPFSNLVEQYIQDYERFHKSNQRRRQRTTLNKRDGLGDGNRWNLYDDISTKPSLLSKRKCSFENSQETEDFDCVDVDIQSQHMDTEEDQEMQSPTVSMFCEWVVNMYTCAHSNQQHASNSTLPSSTQTHRIQSDPVSAYTLNLLEEFVYFVGGFSHTNHKLLYSTVTDWVDRHFRQHTQASGLVRWQMETGQSYFDRLIVEEFGGRRGLALWLKSMSTTQIQSQFECGKQGFVGCFRDGIEWLDQHLDLKSNDSDKTVSGLSTTPLYRHREMGIIALSLPSQPGDPLIQCARCVGRAIVSDYFIHVLPSQHHKLVMR</sequence>
<evidence type="ECO:0000256" key="1">
    <source>
        <dbReference type="SAM" id="MobiDB-lite"/>
    </source>
</evidence>
<protein>
    <submittedName>
        <fullName evidence="2">Uncharacterized protein</fullName>
    </submittedName>
</protein>
<dbReference type="RefSeq" id="XP_006681240.1">
    <property type="nucleotide sequence ID" value="XM_006681177.1"/>
</dbReference>
<dbReference type="AlphaFoldDB" id="F4P9E1"/>
<proteinExistence type="predicted"/>
<dbReference type="EMBL" id="GL882889">
    <property type="protein sequence ID" value="EGF78210.1"/>
    <property type="molecule type" value="Genomic_DNA"/>
</dbReference>